<evidence type="ECO:0000313" key="2">
    <source>
        <dbReference type="EMBL" id="KAL3639721.1"/>
    </source>
</evidence>
<proteinExistence type="predicted"/>
<evidence type="ECO:0008006" key="4">
    <source>
        <dbReference type="Google" id="ProtNLM"/>
    </source>
</evidence>
<dbReference type="Proteomes" id="UP001632038">
    <property type="component" value="Unassembled WGS sequence"/>
</dbReference>
<organism evidence="2 3">
    <name type="scientific">Castilleja foliolosa</name>
    <dbReference type="NCBI Taxonomy" id="1961234"/>
    <lineage>
        <taxon>Eukaryota</taxon>
        <taxon>Viridiplantae</taxon>
        <taxon>Streptophyta</taxon>
        <taxon>Embryophyta</taxon>
        <taxon>Tracheophyta</taxon>
        <taxon>Spermatophyta</taxon>
        <taxon>Magnoliopsida</taxon>
        <taxon>eudicotyledons</taxon>
        <taxon>Gunneridae</taxon>
        <taxon>Pentapetalae</taxon>
        <taxon>asterids</taxon>
        <taxon>lamiids</taxon>
        <taxon>Lamiales</taxon>
        <taxon>Orobanchaceae</taxon>
        <taxon>Pedicularideae</taxon>
        <taxon>Castillejinae</taxon>
        <taxon>Castilleja</taxon>
    </lineage>
</organism>
<reference evidence="3" key="1">
    <citation type="journal article" date="2024" name="IScience">
        <title>Strigolactones Initiate the Formation of Haustorium-like Structures in Castilleja.</title>
        <authorList>
            <person name="Buerger M."/>
            <person name="Peterson D."/>
            <person name="Chory J."/>
        </authorList>
    </citation>
    <scope>NUCLEOTIDE SEQUENCE [LARGE SCALE GENOMIC DNA]</scope>
</reference>
<feature type="chain" id="PRO_5044815311" description="Plant thionin family protein" evidence="1">
    <location>
        <begin position="27"/>
        <end position="83"/>
    </location>
</feature>
<keyword evidence="1" id="KW-0732">Signal</keyword>
<protein>
    <recommendedName>
        <fullName evidence="4">Plant thionin family protein</fullName>
    </recommendedName>
</protein>
<evidence type="ECO:0000256" key="1">
    <source>
        <dbReference type="SAM" id="SignalP"/>
    </source>
</evidence>
<sequence length="83" mass="8982">MRASRMGLSITMMMGLILFFADLGVTENNQNGGGIEEPIDYAYCVLECMKLCPGPDKLVCLPDCSNKCKKHSQPIGPDDSPTA</sequence>
<comment type="caution">
    <text evidence="2">The sequence shown here is derived from an EMBL/GenBank/DDBJ whole genome shotgun (WGS) entry which is preliminary data.</text>
</comment>
<dbReference type="EMBL" id="JAVIJP010000017">
    <property type="protein sequence ID" value="KAL3639721.1"/>
    <property type="molecule type" value="Genomic_DNA"/>
</dbReference>
<gene>
    <name evidence="2" type="ORF">CASFOL_014689</name>
</gene>
<dbReference type="AlphaFoldDB" id="A0ABD3DDP6"/>
<feature type="signal peptide" evidence="1">
    <location>
        <begin position="1"/>
        <end position="26"/>
    </location>
</feature>
<evidence type="ECO:0000313" key="3">
    <source>
        <dbReference type="Proteomes" id="UP001632038"/>
    </source>
</evidence>
<keyword evidence="3" id="KW-1185">Reference proteome</keyword>
<accession>A0ABD3DDP6</accession>
<name>A0ABD3DDP6_9LAMI</name>